<name>A0A9P8N6Q5_9HYPO</name>
<dbReference type="EMBL" id="JAIZPD010000001">
    <property type="protein sequence ID" value="KAH0967764.1"/>
    <property type="molecule type" value="Genomic_DNA"/>
</dbReference>
<dbReference type="PRINTS" id="PR00080">
    <property type="entry name" value="SDRFAMILY"/>
</dbReference>
<organism evidence="3 4">
    <name type="scientific">Hirsutella rhossiliensis</name>
    <dbReference type="NCBI Taxonomy" id="111463"/>
    <lineage>
        <taxon>Eukaryota</taxon>
        <taxon>Fungi</taxon>
        <taxon>Dikarya</taxon>
        <taxon>Ascomycota</taxon>
        <taxon>Pezizomycotina</taxon>
        <taxon>Sordariomycetes</taxon>
        <taxon>Hypocreomycetidae</taxon>
        <taxon>Hypocreales</taxon>
        <taxon>Ophiocordycipitaceae</taxon>
        <taxon>Hirsutella</taxon>
    </lineage>
</organism>
<dbReference type="FunFam" id="3.40.50.720:FF:000084">
    <property type="entry name" value="Short-chain dehydrogenase reductase"/>
    <property type="match status" value="1"/>
</dbReference>
<dbReference type="CDD" id="cd05233">
    <property type="entry name" value="SDR_c"/>
    <property type="match status" value="1"/>
</dbReference>
<accession>A0A9P8N6Q5</accession>
<dbReference type="InterPro" id="IPR002347">
    <property type="entry name" value="SDR_fam"/>
</dbReference>
<dbReference type="GO" id="GO:0016616">
    <property type="term" value="F:oxidoreductase activity, acting on the CH-OH group of donors, NAD or NADP as acceptor"/>
    <property type="evidence" value="ECO:0007669"/>
    <property type="project" value="TreeGrafter"/>
</dbReference>
<dbReference type="Pfam" id="PF13561">
    <property type="entry name" value="adh_short_C2"/>
    <property type="match status" value="1"/>
</dbReference>
<dbReference type="PANTHER" id="PTHR42760">
    <property type="entry name" value="SHORT-CHAIN DEHYDROGENASES/REDUCTASES FAMILY MEMBER"/>
    <property type="match status" value="1"/>
</dbReference>
<keyword evidence="2" id="KW-0521">NADP</keyword>
<sequence length="266" mass="28256">MSSLLQGSAIITGAASGIGLEVALAFGKHGITNLALADINGEALNEAAATVQSKFPRVTVMTLTMDVRNSEEVKNGIAQVVAKFGRLDTAVNNAGIGGLEPRTHEMGDEFWHNMLDTNLSGVYRCQKEELAVMMGQEDLGVRRGRGCIINVASMYGIIAARSPVNQTAYTTAKHGVMGLTKADANTYAEFNIRINAVCPGYVETPLISCHLRTTPNSPLLARVAQTPMRRMAMTEEVADSIVFLASPMSSFMQGAGVVVDGGFTSN</sequence>
<evidence type="ECO:0000313" key="4">
    <source>
        <dbReference type="Proteomes" id="UP000824596"/>
    </source>
</evidence>
<dbReference type="AlphaFoldDB" id="A0A9P8N6Q5"/>
<dbReference type="InterPro" id="IPR036291">
    <property type="entry name" value="NAD(P)-bd_dom_sf"/>
</dbReference>
<dbReference type="Proteomes" id="UP000824596">
    <property type="component" value="Unassembled WGS sequence"/>
</dbReference>
<evidence type="ECO:0000313" key="3">
    <source>
        <dbReference type="EMBL" id="KAH0967764.1"/>
    </source>
</evidence>
<dbReference type="PRINTS" id="PR00081">
    <property type="entry name" value="GDHRDH"/>
</dbReference>
<comment type="similarity">
    <text evidence="1">Belongs to the short-chain dehydrogenases/reductases (SDR) family.</text>
</comment>
<comment type="caution">
    <text evidence="3">The sequence shown here is derived from an EMBL/GenBank/DDBJ whole genome shotgun (WGS) entry which is preliminary data.</text>
</comment>
<dbReference type="OrthoDB" id="5840532at2759"/>
<keyword evidence="4" id="KW-1185">Reference proteome</keyword>
<dbReference type="RefSeq" id="XP_044725277.1">
    <property type="nucleotide sequence ID" value="XM_044858877.1"/>
</dbReference>
<gene>
    <name evidence="3" type="ORF">HRG_00406</name>
</gene>
<evidence type="ECO:0000256" key="1">
    <source>
        <dbReference type="ARBA" id="ARBA00006484"/>
    </source>
</evidence>
<dbReference type="SUPFAM" id="SSF51735">
    <property type="entry name" value="NAD(P)-binding Rossmann-fold domains"/>
    <property type="match status" value="1"/>
</dbReference>
<protein>
    <submittedName>
        <fullName evidence="3">Enoyl-(Acyl carrier protein) reductase domain-containing protein</fullName>
    </submittedName>
</protein>
<evidence type="ECO:0000256" key="2">
    <source>
        <dbReference type="ARBA" id="ARBA00022857"/>
    </source>
</evidence>
<dbReference type="Gene3D" id="3.40.50.720">
    <property type="entry name" value="NAD(P)-binding Rossmann-like Domain"/>
    <property type="match status" value="1"/>
</dbReference>
<proteinExistence type="inferred from homology"/>
<reference evidence="3" key="1">
    <citation type="submission" date="2021-09" db="EMBL/GenBank/DDBJ databases">
        <title>A high-quality genome of the endoparasitic fungus Hirsutella rhossiliensis with a comparison of Hirsutella genomes reveals transposable elements contributing to genome size variation.</title>
        <authorList>
            <person name="Lin R."/>
            <person name="Jiao Y."/>
            <person name="Sun X."/>
            <person name="Ling J."/>
            <person name="Xie B."/>
            <person name="Cheng X."/>
        </authorList>
    </citation>
    <scope>NUCLEOTIDE SEQUENCE</scope>
    <source>
        <strain evidence="3">HR02</strain>
    </source>
</reference>
<dbReference type="GeneID" id="68349535"/>